<keyword evidence="2" id="KW-1185">Reference proteome</keyword>
<proteinExistence type="predicted"/>
<accession>A0A0T5XAA7</accession>
<name>A0A0T5XAA7_9BACT</name>
<sequence length="54" mass="6273">MLALNKFTDIWDYIQPNQQKELLSLVLHKAALAPDSIKIALIRATPRNRAFFFM</sequence>
<reference evidence="2" key="1">
    <citation type="submission" date="2012-09" db="EMBL/GenBank/DDBJ databases">
        <authorList>
            <person name="Weinstock G."/>
            <person name="Sodergren E."/>
            <person name="Clifton S."/>
            <person name="Fulton L."/>
            <person name="Fulton B."/>
            <person name="Courtney L."/>
            <person name="Fronick C."/>
            <person name="Harrison M."/>
            <person name="Strong C."/>
            <person name="Farmer C."/>
            <person name="Delehaunty K."/>
            <person name="Markovic C."/>
            <person name="Hall O."/>
            <person name="Minx P."/>
            <person name="Tomlinson C."/>
            <person name="Mitreva M."/>
            <person name="Nelson J."/>
            <person name="Hou S."/>
            <person name="Wollam A."/>
            <person name="Pepin K.H."/>
            <person name="Johnson M."/>
            <person name="Bhonagiri V."/>
            <person name="Nash W.E."/>
            <person name="Suruliraj S."/>
            <person name="Warren W."/>
            <person name="Chinwalla A."/>
            <person name="Mardis E.R."/>
            <person name="Wilson R.K."/>
        </authorList>
    </citation>
    <scope>NUCLEOTIDE SEQUENCE [LARGE SCALE GENOMIC DNA]</scope>
    <source>
        <strain evidence="2">OS1</strain>
    </source>
</reference>
<dbReference type="Proteomes" id="UP000005273">
    <property type="component" value="Unassembled WGS sequence"/>
</dbReference>
<protein>
    <submittedName>
        <fullName evidence="1">Uncharacterized protein</fullName>
    </submittedName>
</protein>
<gene>
    <name evidence="1" type="ORF">HMPREF1705_04370</name>
</gene>
<dbReference type="AlphaFoldDB" id="A0A0T5XAA7"/>
<comment type="caution">
    <text evidence="1">The sequence shown here is derived from an EMBL/GenBank/DDBJ whole genome shotgun (WGS) entry which is preliminary data.</text>
</comment>
<organism evidence="1 2">
    <name type="scientific">Acetomicrobium hydrogeniformans ATCC BAA-1850</name>
    <dbReference type="NCBI Taxonomy" id="592015"/>
    <lineage>
        <taxon>Bacteria</taxon>
        <taxon>Thermotogati</taxon>
        <taxon>Synergistota</taxon>
        <taxon>Synergistia</taxon>
        <taxon>Synergistales</taxon>
        <taxon>Acetomicrobiaceae</taxon>
        <taxon>Acetomicrobium</taxon>
    </lineage>
</organism>
<evidence type="ECO:0000313" key="1">
    <source>
        <dbReference type="EMBL" id="KRT35108.1"/>
    </source>
</evidence>
<evidence type="ECO:0000313" key="2">
    <source>
        <dbReference type="Proteomes" id="UP000005273"/>
    </source>
</evidence>
<dbReference type="EMBL" id="ACJX03000001">
    <property type="protein sequence ID" value="KRT35108.1"/>
    <property type="molecule type" value="Genomic_DNA"/>
</dbReference>